<evidence type="ECO:0000313" key="3">
    <source>
        <dbReference type="EMBL" id="KAF5177970.1"/>
    </source>
</evidence>
<proteinExistence type="predicted"/>
<dbReference type="EMBL" id="JABWDY010040660">
    <property type="protein sequence ID" value="KAF5177970.1"/>
    <property type="molecule type" value="Genomic_DNA"/>
</dbReference>
<gene>
    <name evidence="3" type="ORF">FRX31_032442</name>
</gene>
<comment type="caution">
    <text evidence="3">The sequence shown here is derived from an EMBL/GenBank/DDBJ whole genome shotgun (WGS) entry which is preliminary data.</text>
</comment>
<evidence type="ECO:0000259" key="2">
    <source>
        <dbReference type="Pfam" id="PF03101"/>
    </source>
</evidence>
<accession>A0A7J6V0R8</accession>
<name>A0A7J6V0R8_THATH</name>
<dbReference type="Proteomes" id="UP000554482">
    <property type="component" value="Unassembled WGS sequence"/>
</dbReference>
<feature type="region of interest" description="Disordered" evidence="1">
    <location>
        <begin position="1"/>
        <end position="23"/>
    </location>
</feature>
<protein>
    <recommendedName>
        <fullName evidence="2">FAR1 domain-containing protein</fullName>
    </recommendedName>
</protein>
<dbReference type="Pfam" id="PF03101">
    <property type="entry name" value="FAR1"/>
    <property type="match status" value="1"/>
</dbReference>
<dbReference type="AlphaFoldDB" id="A0A7J6V0R8"/>
<feature type="domain" description="FAR1" evidence="2">
    <location>
        <begin position="50"/>
        <end position="112"/>
    </location>
</feature>
<dbReference type="InterPro" id="IPR004330">
    <property type="entry name" value="FAR1_DNA_bnd_dom"/>
</dbReference>
<keyword evidence="4" id="KW-1185">Reference proteome</keyword>
<evidence type="ECO:0000313" key="4">
    <source>
        <dbReference type="Proteomes" id="UP000554482"/>
    </source>
</evidence>
<reference evidence="3 4" key="1">
    <citation type="submission" date="2020-06" db="EMBL/GenBank/DDBJ databases">
        <title>Transcriptomic and genomic resources for Thalictrum thalictroides and T. hernandezii: Facilitating candidate gene discovery in an emerging model plant lineage.</title>
        <authorList>
            <person name="Arias T."/>
            <person name="Riano-Pachon D.M."/>
            <person name="Di Stilio V.S."/>
        </authorList>
    </citation>
    <scope>NUCLEOTIDE SEQUENCE [LARGE SCALE GENOMIC DNA]</scope>
    <source>
        <strain evidence="4">cv. WT478/WT964</strain>
        <tissue evidence="3">Leaves</tissue>
    </source>
</reference>
<organism evidence="3 4">
    <name type="scientific">Thalictrum thalictroides</name>
    <name type="common">Rue-anemone</name>
    <name type="synonym">Anemone thalictroides</name>
    <dbReference type="NCBI Taxonomy" id="46969"/>
    <lineage>
        <taxon>Eukaryota</taxon>
        <taxon>Viridiplantae</taxon>
        <taxon>Streptophyta</taxon>
        <taxon>Embryophyta</taxon>
        <taxon>Tracheophyta</taxon>
        <taxon>Spermatophyta</taxon>
        <taxon>Magnoliopsida</taxon>
        <taxon>Ranunculales</taxon>
        <taxon>Ranunculaceae</taxon>
        <taxon>Thalictroideae</taxon>
        <taxon>Thalictrum</taxon>
    </lineage>
</organism>
<evidence type="ECO:0000256" key="1">
    <source>
        <dbReference type="SAM" id="MobiDB-lite"/>
    </source>
</evidence>
<sequence length="139" mass="15948">MSSSFDVDDVVVEELSDDSENESEVGIPKRRLVHEILYSVGRKVAQDVHEGFCIRKENETIVNGETHKRTFLCSSEGERAMKFVKLKGRRRKPQQLTRFNCHALLKVDYNAEHEKGIIAAPCSVSSEKKMEYNTTLFNR</sequence>